<evidence type="ECO:0000256" key="3">
    <source>
        <dbReference type="SAM" id="MobiDB-lite"/>
    </source>
</evidence>
<dbReference type="SUPFAM" id="SSF52058">
    <property type="entry name" value="L domain-like"/>
    <property type="match status" value="1"/>
</dbReference>
<organism evidence="5">
    <name type="scientific">Hemiselmis andersenii</name>
    <name type="common">Cryptophyte alga</name>
    <dbReference type="NCBI Taxonomy" id="464988"/>
    <lineage>
        <taxon>Eukaryota</taxon>
        <taxon>Cryptophyceae</taxon>
        <taxon>Cryptomonadales</taxon>
        <taxon>Hemiselmidaceae</taxon>
        <taxon>Hemiselmis</taxon>
    </lineage>
</organism>
<keyword evidence="1" id="KW-0433">Leucine-rich repeat</keyword>
<feature type="compositionally biased region" description="Low complexity" evidence="3">
    <location>
        <begin position="1"/>
        <end position="62"/>
    </location>
</feature>
<feature type="region of interest" description="Disordered" evidence="3">
    <location>
        <begin position="1"/>
        <end position="70"/>
    </location>
</feature>
<evidence type="ECO:0000313" key="5">
    <source>
        <dbReference type="EMBL" id="CAD8953791.1"/>
    </source>
</evidence>
<evidence type="ECO:0000313" key="4">
    <source>
        <dbReference type="EMBL" id="CAD8740304.1"/>
    </source>
</evidence>
<reference evidence="5" key="1">
    <citation type="submission" date="2021-01" db="EMBL/GenBank/DDBJ databases">
        <authorList>
            <person name="Corre E."/>
            <person name="Pelletier E."/>
            <person name="Niang G."/>
            <person name="Scheremetjew M."/>
            <person name="Finn R."/>
            <person name="Kale V."/>
            <person name="Holt S."/>
            <person name="Cochrane G."/>
            <person name="Meng A."/>
            <person name="Brown T."/>
            <person name="Cohen L."/>
        </authorList>
    </citation>
    <scope>NUCLEOTIDE SEQUENCE</scope>
    <source>
        <strain evidence="4">CCMP441</strain>
        <strain evidence="5">CCMP644</strain>
    </source>
</reference>
<dbReference type="EMBL" id="HBFX01013863">
    <property type="protein sequence ID" value="CAD8953791.1"/>
    <property type="molecule type" value="Transcribed_RNA"/>
</dbReference>
<dbReference type="EMBL" id="HBFK01011277">
    <property type="protein sequence ID" value="CAD8740304.1"/>
    <property type="molecule type" value="Transcribed_RNA"/>
</dbReference>
<dbReference type="Gene3D" id="3.80.10.10">
    <property type="entry name" value="Ribonuclease Inhibitor"/>
    <property type="match status" value="2"/>
</dbReference>
<dbReference type="PANTHER" id="PTHR46652">
    <property type="entry name" value="LEUCINE-RICH REPEAT AND IQ DOMAIN-CONTAINING PROTEIN 1-RELATED"/>
    <property type="match status" value="1"/>
</dbReference>
<protein>
    <submittedName>
        <fullName evidence="5">Uncharacterized protein</fullName>
    </submittedName>
</protein>
<gene>
    <name evidence="5" type="ORF">HAND00432_LOCUS8328</name>
    <name evidence="4" type="ORF">HAND1043_LOCUS6796</name>
</gene>
<dbReference type="SMART" id="SM00369">
    <property type="entry name" value="LRR_TYP"/>
    <property type="match status" value="3"/>
</dbReference>
<dbReference type="InterPro" id="IPR003591">
    <property type="entry name" value="Leu-rich_rpt_typical-subtyp"/>
</dbReference>
<proteinExistence type="predicted"/>
<evidence type="ECO:0000256" key="1">
    <source>
        <dbReference type="ARBA" id="ARBA00022614"/>
    </source>
</evidence>
<sequence length="434" mass="46364">MPPKAAAPAAKPAAAKPAASKAAAPKAAAGGKPAAAAAGTAKKAPAAKSGAAKADPAKAKAAVSPEKEAEAEEQAYLEKLKEEPVQDPWKPYKSIYGGPLSAAECYDRFRKGVAGDEKLKDLQQVLVVHKAEMQSAIDALDPQPKSKAVGTISALTSLLASKGESSHQRIALSGCGLSSLMWCGPAAGRFVELDVSFNDISSVDRIWTPIMPEDEDAPKPHCWLRSLVLAGNQLTRFPCFATELPKLVKLDLSFNEIAALPTEEALANLSNLRSLGLQNCMLKSTSAPNGGCCLAPLQNLAALDLSFNLLADLKDMAGLTVLQRLQELDVGCNELCAIEGYDDTVKALRMKISTLKKLNDEEVRRQFGGYGLSGMEDMVSSIADAMTSDKSSCSCVEGNPCLQPDNCNDWQNRFRVAHKVRREMYWNKGRNFDG</sequence>
<dbReference type="PANTHER" id="PTHR46652:SF3">
    <property type="entry name" value="LEUCINE-RICH REPEAT-CONTAINING PROTEIN 9"/>
    <property type="match status" value="1"/>
</dbReference>
<dbReference type="PROSITE" id="PS51450">
    <property type="entry name" value="LRR"/>
    <property type="match status" value="2"/>
</dbReference>
<accession>A0A6T8J270</accession>
<name>A0A6T8J270_HEMAN</name>
<dbReference type="AlphaFoldDB" id="A0A6T8J270"/>
<dbReference type="InterPro" id="IPR050836">
    <property type="entry name" value="SDS22/Internalin_LRR"/>
</dbReference>
<dbReference type="InterPro" id="IPR032675">
    <property type="entry name" value="LRR_dom_sf"/>
</dbReference>
<evidence type="ECO:0000256" key="2">
    <source>
        <dbReference type="ARBA" id="ARBA00022737"/>
    </source>
</evidence>
<keyword evidence="2" id="KW-0677">Repeat</keyword>
<dbReference type="InterPro" id="IPR001611">
    <property type="entry name" value="Leu-rich_rpt"/>
</dbReference>